<dbReference type="SUPFAM" id="SSF53383">
    <property type="entry name" value="PLP-dependent transferases"/>
    <property type="match status" value="1"/>
</dbReference>
<dbReference type="CDD" id="cd06450">
    <property type="entry name" value="DOPA_deC_like"/>
    <property type="match status" value="1"/>
</dbReference>
<evidence type="ECO:0000256" key="7">
    <source>
        <dbReference type="ARBA" id="ARBA00022898"/>
    </source>
</evidence>
<comment type="subunit">
    <text evidence="3">Homodimer.</text>
</comment>
<evidence type="ECO:0000256" key="5">
    <source>
        <dbReference type="ARBA" id="ARBA00022584"/>
    </source>
</evidence>
<keyword evidence="5" id="KW-0127">Catecholamine biosynthesis</keyword>
<dbReference type="PRINTS" id="PR00800">
    <property type="entry name" value="YHDCRBOXLASE"/>
</dbReference>
<dbReference type="InterPro" id="IPR015424">
    <property type="entry name" value="PyrdxlP-dep_Trfase"/>
</dbReference>
<comment type="caution">
    <text evidence="11">The sequence shown here is derived from an EMBL/GenBank/DDBJ whole genome shotgun (WGS) entry which is preliminary data.</text>
</comment>
<dbReference type="InterPro" id="IPR015421">
    <property type="entry name" value="PyrdxlP-dep_Trfase_major"/>
</dbReference>
<dbReference type="FunFam" id="3.90.1150.10:FF:000018">
    <property type="entry name" value="Histidine decarboxylase"/>
    <property type="match status" value="1"/>
</dbReference>
<evidence type="ECO:0000256" key="9">
    <source>
        <dbReference type="ARBA" id="ARBA00039946"/>
    </source>
</evidence>
<keyword evidence="8" id="KW-0456">Lyase</keyword>
<evidence type="ECO:0000256" key="10">
    <source>
        <dbReference type="PIRSR" id="PIRSR602129-50"/>
    </source>
</evidence>
<evidence type="ECO:0000256" key="4">
    <source>
        <dbReference type="ARBA" id="ARBA00012320"/>
    </source>
</evidence>
<evidence type="ECO:0000256" key="2">
    <source>
        <dbReference type="ARBA" id="ARBA00009533"/>
    </source>
</evidence>
<feature type="non-terminal residue" evidence="11">
    <location>
        <position position="1"/>
    </location>
</feature>
<evidence type="ECO:0000256" key="8">
    <source>
        <dbReference type="ARBA" id="ARBA00023239"/>
    </source>
</evidence>
<dbReference type="AlphaFoldDB" id="A0A851QQQ5"/>
<sequence>TKNPGLPLPGKEMVDYICQYLSNVRERRVTPDVQPGYMRAQLPDSAPMDPDSWDNIFGDIEKIIMPGVVHWQSPHMHAYFPALTSWPSLLGDMLADAINCLGFTWASSPACTELEMNVMDWLAKMLGLPDKFLHHHPDSVGGGVLQSTVSESTLVALLAARKNKILEMKVSEPDADESSLNSRLIAYASDQAHSSVEKAGLISLVKIKFLPVDENFSLRGETLKKAIAEDRKKGLVPVFVCATLGTTGVCAFDNLSELGPVCKCDAEGLWLHIDAAYAGTAFVCPEFRLFLDGIEYADSFTFNPSKWMMVHFDCTGFWVKDKYKLHQTFSVNPVYLRHANSGAAIDFMHWQIPLSRRFRSLKLWFVLRSFGVKKLQAHVRQGTETAKFFESLVKSDPLFEIPAKRHLGLVVFRLKGPNWLTEKLLKELSSSGRLFLIPATIHDKFIIRFTVTSQFTTREDILQDWSIIQHTAAQIIKQNYGLHYISSGDGAGIPTTIVQPTSDAINDVPQLYLDGGKYKIPSRKTVVQPKKLSVSPSTCVISQQVKGQEDPLDDCFPEDAQDVTKHKLTSFLFSYLSVQGKKKTARSLSCTSVPMTGNLEQCNPKAAATDKKESRANARVLSRLPEDMMIFKKGAFKKLIKFYSVPSFPECSIQCGLQLPCCPLQAIV</sequence>
<dbReference type="FunFam" id="3.40.640.10:FF:000025">
    <property type="entry name" value="Histidine decarboxylase"/>
    <property type="match status" value="1"/>
</dbReference>
<evidence type="ECO:0000313" key="11">
    <source>
        <dbReference type="EMBL" id="NXC83288.1"/>
    </source>
</evidence>
<dbReference type="InterPro" id="IPR002129">
    <property type="entry name" value="PyrdxlP-dep_de-COase"/>
</dbReference>
<dbReference type="PANTHER" id="PTHR11999:SF68">
    <property type="entry name" value="HISTIDINE DECARBOXYLASE"/>
    <property type="match status" value="1"/>
</dbReference>
<dbReference type="EMBL" id="WBND01000194">
    <property type="protein sequence ID" value="NXC83288.1"/>
    <property type="molecule type" value="Genomic_DNA"/>
</dbReference>
<dbReference type="PROSITE" id="PS00392">
    <property type="entry name" value="DDC_GAD_HDC_YDC"/>
    <property type="match status" value="1"/>
</dbReference>
<dbReference type="Proteomes" id="UP000631545">
    <property type="component" value="Unassembled WGS sequence"/>
</dbReference>
<protein>
    <recommendedName>
        <fullName evidence="9">Histidine decarboxylase</fullName>
        <ecNumber evidence="4">4.1.1.22</ecNumber>
    </recommendedName>
</protein>
<dbReference type="GO" id="GO:0004398">
    <property type="term" value="F:histidine decarboxylase activity"/>
    <property type="evidence" value="ECO:0007669"/>
    <property type="project" value="UniProtKB-EC"/>
</dbReference>
<evidence type="ECO:0000256" key="6">
    <source>
        <dbReference type="ARBA" id="ARBA00022793"/>
    </source>
</evidence>
<dbReference type="EC" id="4.1.1.22" evidence="4"/>
<organism evidence="11 12">
    <name type="scientific">Tychaedon coryphoeus</name>
    <name type="common">Karoo scrub-robin</name>
    <name type="synonym">Erythropygia coryphaeus</name>
    <dbReference type="NCBI Taxonomy" id="614051"/>
    <lineage>
        <taxon>Eukaryota</taxon>
        <taxon>Metazoa</taxon>
        <taxon>Chordata</taxon>
        <taxon>Craniata</taxon>
        <taxon>Vertebrata</taxon>
        <taxon>Euteleostomi</taxon>
        <taxon>Archelosauria</taxon>
        <taxon>Archosauria</taxon>
        <taxon>Dinosauria</taxon>
        <taxon>Saurischia</taxon>
        <taxon>Theropoda</taxon>
        <taxon>Coelurosauria</taxon>
        <taxon>Aves</taxon>
        <taxon>Neognathae</taxon>
        <taxon>Neoaves</taxon>
        <taxon>Telluraves</taxon>
        <taxon>Australaves</taxon>
        <taxon>Passeriformes</taxon>
        <taxon>Muscicapidae</taxon>
        <taxon>Cercotrichas</taxon>
    </lineage>
</organism>
<evidence type="ECO:0000256" key="1">
    <source>
        <dbReference type="ARBA" id="ARBA00001933"/>
    </source>
</evidence>
<feature type="non-terminal residue" evidence="11">
    <location>
        <position position="668"/>
    </location>
</feature>
<feature type="modified residue" description="N6-(pyridoxal phosphate)lysine" evidence="10">
    <location>
        <position position="306"/>
    </location>
</feature>
<accession>A0A851QQQ5</accession>
<gene>
    <name evidence="11" type="primary">Hdc</name>
    <name evidence="11" type="ORF">CERCOR_R10543</name>
</gene>
<dbReference type="FunFam" id="1.20.1340.10:FF:000001">
    <property type="entry name" value="Histidine decarboxylase"/>
    <property type="match status" value="1"/>
</dbReference>
<name>A0A851QQQ5_TYCCO</name>
<comment type="similarity">
    <text evidence="2">Belongs to the group II decarboxylase family.</text>
</comment>
<dbReference type="GO" id="GO:0030170">
    <property type="term" value="F:pyridoxal phosphate binding"/>
    <property type="evidence" value="ECO:0007669"/>
    <property type="project" value="InterPro"/>
</dbReference>
<proteinExistence type="inferred from homology"/>
<comment type="cofactor">
    <cofactor evidence="1 10">
        <name>pyridoxal 5'-phosphate</name>
        <dbReference type="ChEBI" id="CHEBI:597326"/>
    </cofactor>
</comment>
<evidence type="ECO:0000313" key="12">
    <source>
        <dbReference type="Proteomes" id="UP000631545"/>
    </source>
</evidence>
<dbReference type="InterPro" id="IPR015422">
    <property type="entry name" value="PyrdxlP-dep_Trfase_small"/>
</dbReference>
<dbReference type="GO" id="GO:0005737">
    <property type="term" value="C:cytoplasm"/>
    <property type="evidence" value="ECO:0007669"/>
    <property type="project" value="TreeGrafter"/>
</dbReference>
<reference evidence="11" key="1">
    <citation type="submission" date="2019-09" db="EMBL/GenBank/DDBJ databases">
        <title>Bird 10,000 Genomes (B10K) Project - Family phase.</title>
        <authorList>
            <person name="Zhang G."/>
        </authorList>
    </citation>
    <scope>NUCLEOTIDE SEQUENCE</scope>
    <source>
        <strain evidence="11">OUT-0024</strain>
        <tissue evidence="11">Muscle</tissue>
    </source>
</reference>
<dbReference type="Gene3D" id="3.90.1150.10">
    <property type="entry name" value="Aspartate Aminotransferase, domain 1"/>
    <property type="match status" value="1"/>
</dbReference>
<dbReference type="GO" id="GO:0006548">
    <property type="term" value="P:L-histidine catabolic process"/>
    <property type="evidence" value="ECO:0007669"/>
    <property type="project" value="TreeGrafter"/>
</dbReference>
<keyword evidence="12" id="KW-1185">Reference proteome</keyword>
<dbReference type="GO" id="GO:0042423">
    <property type="term" value="P:catecholamine biosynthetic process"/>
    <property type="evidence" value="ECO:0007669"/>
    <property type="project" value="UniProtKB-KW"/>
</dbReference>
<dbReference type="GO" id="GO:0001694">
    <property type="term" value="P:histamine biosynthetic process"/>
    <property type="evidence" value="ECO:0007669"/>
    <property type="project" value="TreeGrafter"/>
</dbReference>
<keyword evidence="6" id="KW-0210">Decarboxylase</keyword>
<dbReference type="InterPro" id="IPR021115">
    <property type="entry name" value="Pyridoxal-P_BS"/>
</dbReference>
<keyword evidence="7 10" id="KW-0663">Pyridoxal phosphate</keyword>
<dbReference type="Gene3D" id="1.20.1340.10">
    <property type="entry name" value="dopa decarboxylase, N-terminal domain"/>
    <property type="match status" value="1"/>
</dbReference>
<dbReference type="Pfam" id="PF00282">
    <property type="entry name" value="Pyridoxal_deC"/>
    <property type="match status" value="1"/>
</dbReference>
<dbReference type="InterPro" id="IPR010977">
    <property type="entry name" value="Aromatic_deC"/>
</dbReference>
<dbReference type="PANTHER" id="PTHR11999">
    <property type="entry name" value="GROUP II PYRIDOXAL-5-PHOSPHATE DECARBOXYLASE"/>
    <property type="match status" value="1"/>
</dbReference>
<dbReference type="Gene3D" id="3.40.640.10">
    <property type="entry name" value="Type I PLP-dependent aspartate aminotransferase-like (Major domain)"/>
    <property type="match status" value="1"/>
</dbReference>
<evidence type="ECO:0000256" key="3">
    <source>
        <dbReference type="ARBA" id="ARBA00011738"/>
    </source>
</evidence>